<name>A0A699TA30_TANCI</name>
<gene>
    <name evidence="2" type="ORF">Tci_878000</name>
</gene>
<dbReference type="EMBL" id="BKCJ011222290">
    <property type="protein sequence ID" value="GFD06031.1"/>
    <property type="molecule type" value="Genomic_DNA"/>
</dbReference>
<keyword evidence="1" id="KW-0812">Transmembrane</keyword>
<evidence type="ECO:0000313" key="2">
    <source>
        <dbReference type="EMBL" id="GFD06031.1"/>
    </source>
</evidence>
<sequence length="84" mass="9383">HFIHEIIRLVAGEIDPRFLVYLRQLLVGRAGGEAEGQGKKGRFQAAEGPGHKQWLFVGGMFFVLDTAYTSVMLNAVKHLYRIVG</sequence>
<dbReference type="AlphaFoldDB" id="A0A699TA30"/>
<protein>
    <submittedName>
        <fullName evidence="2">Uncharacterized protein</fullName>
    </submittedName>
</protein>
<proteinExistence type="predicted"/>
<comment type="caution">
    <text evidence="2">The sequence shown here is derived from an EMBL/GenBank/DDBJ whole genome shotgun (WGS) entry which is preliminary data.</text>
</comment>
<organism evidence="2">
    <name type="scientific">Tanacetum cinerariifolium</name>
    <name type="common">Dalmatian daisy</name>
    <name type="synonym">Chrysanthemum cinerariifolium</name>
    <dbReference type="NCBI Taxonomy" id="118510"/>
    <lineage>
        <taxon>Eukaryota</taxon>
        <taxon>Viridiplantae</taxon>
        <taxon>Streptophyta</taxon>
        <taxon>Embryophyta</taxon>
        <taxon>Tracheophyta</taxon>
        <taxon>Spermatophyta</taxon>
        <taxon>Magnoliopsida</taxon>
        <taxon>eudicotyledons</taxon>
        <taxon>Gunneridae</taxon>
        <taxon>Pentapetalae</taxon>
        <taxon>asterids</taxon>
        <taxon>campanulids</taxon>
        <taxon>Asterales</taxon>
        <taxon>Asteraceae</taxon>
        <taxon>Asteroideae</taxon>
        <taxon>Anthemideae</taxon>
        <taxon>Anthemidinae</taxon>
        <taxon>Tanacetum</taxon>
    </lineage>
</organism>
<reference evidence="2" key="1">
    <citation type="journal article" date="2019" name="Sci. Rep.">
        <title>Draft genome of Tanacetum cinerariifolium, the natural source of mosquito coil.</title>
        <authorList>
            <person name="Yamashiro T."/>
            <person name="Shiraishi A."/>
            <person name="Satake H."/>
            <person name="Nakayama K."/>
        </authorList>
    </citation>
    <scope>NUCLEOTIDE SEQUENCE</scope>
</reference>
<feature type="non-terminal residue" evidence="2">
    <location>
        <position position="1"/>
    </location>
</feature>
<accession>A0A699TA30</accession>
<keyword evidence="1" id="KW-0472">Membrane</keyword>
<feature type="transmembrane region" description="Helical" evidence="1">
    <location>
        <begin position="54"/>
        <end position="76"/>
    </location>
</feature>
<evidence type="ECO:0000256" key="1">
    <source>
        <dbReference type="SAM" id="Phobius"/>
    </source>
</evidence>
<keyword evidence="1" id="KW-1133">Transmembrane helix</keyword>